<evidence type="ECO:0000313" key="3">
    <source>
        <dbReference type="Proteomes" id="UP001057998"/>
    </source>
</evidence>
<dbReference type="EMBL" id="CP101509">
    <property type="protein sequence ID" value="UTV29888.1"/>
    <property type="molecule type" value="Genomic_DNA"/>
</dbReference>
<sequence>MNMLPALLVTAPALVLCLMIGLKTRKTWMARLSLIGLTFALVLLVSSVYMDYQYFEDCLLPNSEFDIFLEDCISLH</sequence>
<accession>A0ABY5GKN3</accession>
<evidence type="ECO:0000256" key="1">
    <source>
        <dbReference type="SAM" id="Phobius"/>
    </source>
</evidence>
<dbReference type="RefSeq" id="WP_255391220.1">
    <property type="nucleotide sequence ID" value="NZ_CP101509.1"/>
</dbReference>
<evidence type="ECO:0000313" key="2">
    <source>
        <dbReference type="EMBL" id="UTV29888.1"/>
    </source>
</evidence>
<keyword evidence="1" id="KW-0472">Membrane</keyword>
<gene>
    <name evidence="2" type="ORF">NNL38_23070</name>
</gene>
<feature type="transmembrane region" description="Helical" evidence="1">
    <location>
        <begin position="6"/>
        <end position="22"/>
    </location>
</feature>
<reference evidence="2" key="1">
    <citation type="submission" date="2022-07" db="EMBL/GenBank/DDBJ databases">
        <title>Genome sequencing of Photobacterium atrarenae GJH2-4.</title>
        <authorList>
            <person name="Park S.-J."/>
        </authorList>
    </citation>
    <scope>NUCLEOTIDE SEQUENCE</scope>
    <source>
        <strain evidence="2">GJH2-4</strain>
    </source>
</reference>
<keyword evidence="1" id="KW-1133">Transmembrane helix</keyword>
<feature type="transmembrane region" description="Helical" evidence="1">
    <location>
        <begin position="34"/>
        <end position="55"/>
    </location>
</feature>
<organism evidence="2 3">
    <name type="scientific">Photobacterium atrarenae</name>
    <dbReference type="NCBI Taxonomy" id="865757"/>
    <lineage>
        <taxon>Bacteria</taxon>
        <taxon>Pseudomonadati</taxon>
        <taxon>Pseudomonadota</taxon>
        <taxon>Gammaproteobacteria</taxon>
        <taxon>Vibrionales</taxon>
        <taxon>Vibrionaceae</taxon>
        <taxon>Photobacterium</taxon>
    </lineage>
</organism>
<protein>
    <submittedName>
        <fullName evidence="2">Uncharacterized protein</fullName>
    </submittedName>
</protein>
<keyword evidence="1" id="KW-0812">Transmembrane</keyword>
<name>A0ABY5GKN3_9GAMM</name>
<dbReference type="Proteomes" id="UP001057998">
    <property type="component" value="Chromosome 2"/>
</dbReference>
<proteinExistence type="predicted"/>
<keyword evidence="3" id="KW-1185">Reference proteome</keyword>